<keyword evidence="4" id="KW-1185">Reference proteome</keyword>
<dbReference type="Proteomes" id="UP000198729">
    <property type="component" value="Unassembled WGS sequence"/>
</dbReference>
<dbReference type="SUPFAM" id="SSF56349">
    <property type="entry name" value="DNA breaking-rejoining enzymes"/>
    <property type="match status" value="1"/>
</dbReference>
<dbReference type="InterPro" id="IPR010998">
    <property type="entry name" value="Integrase_recombinase_N"/>
</dbReference>
<reference evidence="3 4" key="1">
    <citation type="submission" date="2016-10" db="EMBL/GenBank/DDBJ databases">
        <authorList>
            <person name="de Groot N.N."/>
        </authorList>
    </citation>
    <scope>NUCLEOTIDE SEQUENCE [LARGE SCALE GENOMIC DNA]</scope>
    <source>
        <strain evidence="3">1</strain>
    </source>
</reference>
<organism evidence="3 4">
    <name type="scientific">Nitrosomonas mobilis</name>
    <dbReference type="NCBI Taxonomy" id="51642"/>
    <lineage>
        <taxon>Bacteria</taxon>
        <taxon>Pseudomonadati</taxon>
        <taxon>Pseudomonadota</taxon>
        <taxon>Betaproteobacteria</taxon>
        <taxon>Nitrosomonadales</taxon>
        <taxon>Nitrosomonadaceae</taxon>
        <taxon>Nitrosomonas</taxon>
    </lineage>
</organism>
<dbReference type="STRING" id="51642.NSMM_80005"/>
<dbReference type="Gene3D" id="1.10.150.130">
    <property type="match status" value="1"/>
</dbReference>
<name>A0A1G5SIH2_9PROT</name>
<proteinExistence type="predicted"/>
<dbReference type="AlphaFoldDB" id="A0A1G5SIH2"/>
<dbReference type="InterPro" id="IPR011010">
    <property type="entry name" value="DNA_brk_join_enz"/>
</dbReference>
<accession>A0A1G5SIH2</accession>
<evidence type="ECO:0000259" key="2">
    <source>
        <dbReference type="Pfam" id="PF13495"/>
    </source>
</evidence>
<dbReference type="Pfam" id="PF13495">
    <property type="entry name" value="Phage_int_SAM_4"/>
    <property type="match status" value="1"/>
</dbReference>
<dbReference type="GO" id="GO:0015074">
    <property type="term" value="P:DNA integration"/>
    <property type="evidence" value="ECO:0007669"/>
    <property type="project" value="InterPro"/>
</dbReference>
<sequence length="155" mass="18091">MALRGLSPKTVALYSHGVRRAAGYFGFEMDDLSREQLTEYLSWLLAKWSWSTLKHDMYGLQFYYQHVLGKPWPGMGLVKPPKTSRLPDIVTVVQMRRIVASTRVLSYRVFFFTLYSMGCDWAKGCGYGWRILMRIGCRCIFVMPRAIVIDWCRCR</sequence>
<dbReference type="InterPro" id="IPR004107">
    <property type="entry name" value="Integrase_SAM-like_N"/>
</dbReference>
<evidence type="ECO:0000313" key="3">
    <source>
        <dbReference type="EMBL" id="SCZ86787.1"/>
    </source>
</evidence>
<evidence type="ECO:0000256" key="1">
    <source>
        <dbReference type="ARBA" id="ARBA00023125"/>
    </source>
</evidence>
<feature type="domain" description="Integrase SAM-like N-terminal" evidence="2">
    <location>
        <begin position="1"/>
        <end position="73"/>
    </location>
</feature>
<dbReference type="GO" id="GO:0003677">
    <property type="term" value="F:DNA binding"/>
    <property type="evidence" value="ECO:0007669"/>
    <property type="project" value="UniProtKB-KW"/>
</dbReference>
<gene>
    <name evidence="3" type="ORF">NSMM_80005</name>
</gene>
<protein>
    <submittedName>
        <fullName evidence="3">XerD4 (Modular protein)</fullName>
    </submittedName>
</protein>
<dbReference type="EMBL" id="FMWO01000091">
    <property type="protein sequence ID" value="SCZ86787.1"/>
    <property type="molecule type" value="Genomic_DNA"/>
</dbReference>
<evidence type="ECO:0000313" key="4">
    <source>
        <dbReference type="Proteomes" id="UP000198729"/>
    </source>
</evidence>
<keyword evidence="1" id="KW-0238">DNA-binding</keyword>